<reference evidence="1 2" key="1">
    <citation type="submission" date="2022-11" db="EMBL/GenBank/DDBJ databases">
        <title>Mycobacterium sp. nov.</title>
        <authorList>
            <person name="Papic B."/>
            <person name="Spicic S."/>
            <person name="Duvnjak S."/>
        </authorList>
    </citation>
    <scope>NUCLEOTIDE SEQUENCE [LARGE SCALE GENOMIC DNA]</scope>
    <source>
        <strain evidence="1 2">CVI_P4</strain>
    </source>
</reference>
<sequence length="42" mass="4398">MLGSVRALGPDVLVSGGMRLLTPPLRAVYALLIHAGLLVIED</sequence>
<organism evidence="1 2">
    <name type="scientific">Mycobacterium pinniadriaticum</name>
    <dbReference type="NCBI Taxonomy" id="2994102"/>
    <lineage>
        <taxon>Bacteria</taxon>
        <taxon>Bacillati</taxon>
        <taxon>Actinomycetota</taxon>
        <taxon>Actinomycetes</taxon>
        <taxon>Mycobacteriales</taxon>
        <taxon>Mycobacteriaceae</taxon>
        <taxon>Mycobacterium</taxon>
    </lineage>
</organism>
<dbReference type="RefSeq" id="WP_265998201.1">
    <property type="nucleotide sequence ID" value="NZ_JAPJDN010000014.1"/>
</dbReference>
<keyword evidence="2" id="KW-1185">Reference proteome</keyword>
<name>A0ABT3SG22_9MYCO</name>
<gene>
    <name evidence="1" type="ORF">ORI27_17305</name>
</gene>
<comment type="caution">
    <text evidence="1">The sequence shown here is derived from an EMBL/GenBank/DDBJ whole genome shotgun (WGS) entry which is preliminary data.</text>
</comment>
<protein>
    <submittedName>
        <fullName evidence="1">Uncharacterized protein</fullName>
    </submittedName>
</protein>
<accession>A0ABT3SG22</accession>
<evidence type="ECO:0000313" key="1">
    <source>
        <dbReference type="EMBL" id="MCX2938463.1"/>
    </source>
</evidence>
<evidence type="ECO:0000313" key="2">
    <source>
        <dbReference type="Proteomes" id="UP001300745"/>
    </source>
</evidence>
<dbReference type="EMBL" id="JAPJDO010000014">
    <property type="protein sequence ID" value="MCX2938463.1"/>
    <property type="molecule type" value="Genomic_DNA"/>
</dbReference>
<dbReference type="Proteomes" id="UP001300745">
    <property type="component" value="Unassembled WGS sequence"/>
</dbReference>
<proteinExistence type="predicted"/>